<reference evidence="1 2" key="1">
    <citation type="submission" date="2015-08" db="EMBL/GenBank/DDBJ databases">
        <title>Next Generation Sequencing and Analysis of the Genome of Puccinia sorghi L Schw, the Causal Agent of Maize Common Rust.</title>
        <authorList>
            <person name="Rochi L."/>
            <person name="Burguener G."/>
            <person name="Darino M."/>
            <person name="Turjanski A."/>
            <person name="Kreff E."/>
            <person name="Dieguez M.J."/>
            <person name="Sacco F."/>
        </authorList>
    </citation>
    <scope>NUCLEOTIDE SEQUENCE [LARGE SCALE GENOMIC DNA]</scope>
    <source>
        <strain evidence="1 2">RO10H11247</strain>
    </source>
</reference>
<proteinExistence type="predicted"/>
<evidence type="ECO:0000313" key="1">
    <source>
        <dbReference type="EMBL" id="KNZ58697.1"/>
    </source>
</evidence>
<comment type="caution">
    <text evidence="1">The sequence shown here is derived from an EMBL/GenBank/DDBJ whole genome shotgun (WGS) entry which is preliminary data.</text>
</comment>
<name>A0A0L6VDN4_9BASI</name>
<gene>
    <name evidence="1" type="ORF">VP01_1877g9</name>
</gene>
<sequence>MHIKCFCHKMALVVNAGLKKLGLEAPQEGFSWRCLIMNLILMILMKEKRIFLKKTMMTRMEMIP</sequence>
<evidence type="ECO:0000313" key="2">
    <source>
        <dbReference type="Proteomes" id="UP000037035"/>
    </source>
</evidence>
<protein>
    <submittedName>
        <fullName evidence="1">Uncharacterized protein</fullName>
    </submittedName>
</protein>
<dbReference type="Proteomes" id="UP000037035">
    <property type="component" value="Unassembled WGS sequence"/>
</dbReference>
<dbReference type="VEuPathDB" id="FungiDB:VP01_1877g9"/>
<dbReference type="EMBL" id="LAVV01006700">
    <property type="protein sequence ID" value="KNZ58697.1"/>
    <property type="molecule type" value="Genomic_DNA"/>
</dbReference>
<accession>A0A0L6VDN4</accession>
<dbReference type="AlphaFoldDB" id="A0A0L6VDN4"/>
<keyword evidence="2" id="KW-1185">Reference proteome</keyword>
<organism evidence="1 2">
    <name type="scientific">Puccinia sorghi</name>
    <dbReference type="NCBI Taxonomy" id="27349"/>
    <lineage>
        <taxon>Eukaryota</taxon>
        <taxon>Fungi</taxon>
        <taxon>Dikarya</taxon>
        <taxon>Basidiomycota</taxon>
        <taxon>Pucciniomycotina</taxon>
        <taxon>Pucciniomycetes</taxon>
        <taxon>Pucciniales</taxon>
        <taxon>Pucciniaceae</taxon>
        <taxon>Puccinia</taxon>
    </lineage>
</organism>